<dbReference type="SMART" id="SM00028">
    <property type="entry name" value="TPR"/>
    <property type="match status" value="4"/>
</dbReference>
<dbReference type="Pfam" id="PF13414">
    <property type="entry name" value="TPR_11"/>
    <property type="match status" value="1"/>
</dbReference>
<dbReference type="Gene3D" id="1.25.40.10">
    <property type="entry name" value="Tetratricopeptide repeat domain"/>
    <property type="match status" value="1"/>
</dbReference>
<evidence type="ECO:0000256" key="2">
    <source>
        <dbReference type="ARBA" id="ARBA00022803"/>
    </source>
</evidence>
<feature type="transmembrane region" description="Helical" evidence="3">
    <location>
        <begin position="254"/>
        <end position="274"/>
    </location>
</feature>
<dbReference type="AlphaFoldDB" id="A0A3B1BJX9"/>
<dbReference type="PANTHER" id="PTHR44943:SF8">
    <property type="entry name" value="TPR REPEAT-CONTAINING PROTEIN MJ0263"/>
    <property type="match status" value="1"/>
</dbReference>
<dbReference type="InterPro" id="IPR011990">
    <property type="entry name" value="TPR-like_helical_dom_sf"/>
</dbReference>
<evidence type="ECO:0000256" key="1">
    <source>
        <dbReference type="ARBA" id="ARBA00022737"/>
    </source>
</evidence>
<dbReference type="SUPFAM" id="SSF48452">
    <property type="entry name" value="TPR-like"/>
    <property type="match status" value="1"/>
</dbReference>
<proteinExistence type="predicted"/>
<name>A0A3B1BJX9_9ZZZZ</name>
<feature type="transmembrane region" description="Helical" evidence="3">
    <location>
        <begin position="172"/>
        <end position="196"/>
    </location>
</feature>
<dbReference type="InterPro" id="IPR019734">
    <property type="entry name" value="TPR_rpt"/>
</dbReference>
<keyword evidence="3" id="KW-0472">Membrane</keyword>
<keyword evidence="1" id="KW-0677">Repeat</keyword>
<accession>A0A3B1BJX9</accession>
<dbReference type="InterPro" id="IPR051685">
    <property type="entry name" value="Ycf3/AcsC/BcsC/TPR_MFPF"/>
</dbReference>
<keyword evidence="3" id="KW-0812">Transmembrane</keyword>
<reference evidence="4" key="1">
    <citation type="submission" date="2018-06" db="EMBL/GenBank/DDBJ databases">
        <authorList>
            <person name="Zhirakovskaya E."/>
        </authorList>
    </citation>
    <scope>NUCLEOTIDE SEQUENCE</scope>
</reference>
<dbReference type="EMBL" id="UOGE01000034">
    <property type="protein sequence ID" value="VAX18279.1"/>
    <property type="molecule type" value="Genomic_DNA"/>
</dbReference>
<keyword evidence="2" id="KW-0802">TPR repeat</keyword>
<feature type="transmembrane region" description="Helical" evidence="3">
    <location>
        <begin position="472"/>
        <end position="491"/>
    </location>
</feature>
<feature type="transmembrane region" description="Helical" evidence="3">
    <location>
        <begin position="217"/>
        <end position="248"/>
    </location>
</feature>
<dbReference type="PROSITE" id="PS50005">
    <property type="entry name" value="TPR"/>
    <property type="match status" value="1"/>
</dbReference>
<feature type="transmembrane region" description="Helical" evidence="3">
    <location>
        <begin position="575"/>
        <end position="596"/>
    </location>
</feature>
<dbReference type="PANTHER" id="PTHR44943">
    <property type="entry name" value="CELLULOSE SYNTHASE OPERON PROTEIN C"/>
    <property type="match status" value="1"/>
</dbReference>
<gene>
    <name evidence="4" type="ORF">MNBD_NITROSPINAE02-1052</name>
</gene>
<feature type="transmembrane region" description="Helical" evidence="3">
    <location>
        <begin position="608"/>
        <end position="626"/>
    </location>
</feature>
<evidence type="ECO:0000256" key="3">
    <source>
        <dbReference type="SAM" id="Phobius"/>
    </source>
</evidence>
<dbReference type="PROSITE" id="PS50293">
    <property type="entry name" value="TPR_REGION"/>
    <property type="match status" value="1"/>
</dbReference>
<keyword evidence="3" id="KW-1133">Transmembrane helix</keyword>
<sequence>MKHLKPLICFLASLIFLSSSPTLGQSQIAEKYFHLASSLRLGDLASNPELKIAFKKLRSALEKEDELEVFNQNNRILEIMNLLGTRNLFPVADMCMAIGRAALARGEKTPAILAAESATKFAPDYAKAHFFLASALLSSDAKNINSISRSLIEGIKILYSDRIQRDSLVSAIFKYVFLALVLMFVLTFVVLLGLHLNTFAADLASFFPSRVEGAWRYFITALVIAVPFALGGGLALLLAIPLFLWPYLRTGGKVTIFLFTLFMLLVPHVFDYMAKSSAITKDKTFRALHILSRQTWDYSSKSALENAHQKNPDSKLVSFSLGLLNKLRKDKREAINAYDAVLERYPQDVKTIVNKGNVYFVAREYENAVKMYKMAIDIDPQLLEAHFNLSNTYVMMFRTGESEAEYLKALSIDQNRVQSFVAMAGQNHDKKVIDFTITGEDIKRYESAMGEKAESFSQTSWGIYFGSISMRVYQWMTIGFALLIIFSHFFWRRSISHQTCISCGVAFRPPLLLPSNKQQCNQCVAANISRVGIPSAKKDRKTKDIRVFKERRAKLAGLMDRLLPGMGRTYFQEHASAMAFTFITSLIIVYGADLFISEYLNYKSAPKDALHSNVIYLGVASVYWIMMNTVLKKDFY</sequence>
<organism evidence="4">
    <name type="scientific">hydrothermal vent metagenome</name>
    <dbReference type="NCBI Taxonomy" id="652676"/>
    <lineage>
        <taxon>unclassified sequences</taxon>
        <taxon>metagenomes</taxon>
        <taxon>ecological metagenomes</taxon>
    </lineage>
</organism>
<evidence type="ECO:0000313" key="4">
    <source>
        <dbReference type="EMBL" id="VAX18279.1"/>
    </source>
</evidence>
<protein>
    <submittedName>
        <fullName evidence="4">Uncharacterized protein</fullName>
    </submittedName>
</protein>